<keyword evidence="1" id="KW-0547">Nucleotide-binding</keyword>
<dbReference type="PANTHER" id="PTHR47957">
    <property type="entry name" value="ATP-DEPENDENT HELICASE HRQ1"/>
    <property type="match status" value="1"/>
</dbReference>
<dbReference type="InterPro" id="IPR001650">
    <property type="entry name" value="Helicase_C-like"/>
</dbReference>
<dbReference type="PROSITE" id="PS51194">
    <property type="entry name" value="HELICASE_CTER"/>
    <property type="match status" value="1"/>
</dbReference>
<keyword evidence="2" id="KW-0067">ATP-binding</keyword>
<dbReference type="SUPFAM" id="SSF52540">
    <property type="entry name" value="P-loop containing nucleoside triphosphate hydrolases"/>
    <property type="match status" value="2"/>
</dbReference>
<dbReference type="Proteomes" id="UP001595884">
    <property type="component" value="Unassembled WGS sequence"/>
</dbReference>
<feature type="domain" description="Helicase ATP-binding" evidence="4">
    <location>
        <begin position="95"/>
        <end position="315"/>
    </location>
</feature>
<feature type="coiled-coil region" evidence="3">
    <location>
        <begin position="1243"/>
        <end position="1270"/>
    </location>
</feature>
<sequence length="2223" mass="244382">MSELLPTFQAGDLQRGLSDYLATTFALTDGTAQTAIKEFLGRPDDGLFKGPYVRLRLPFGPAQPGWRDCLDWYEGFDPYGHQARAFERLTSKSASEVFRRPQPTLVTTGTGSGKTEAFLYPILDHVLRAKKNGVTGTKALILYPMNALANDQANRLAKLLSEHPELSGITAGIYTGQQESSRTRVSAEGLINDRDVFREDPPDILLTNYKMLDMLLLRHQDAPMWKKSATSLQYVVLDEFHTYDGAQGTDVAMLLRRLGITLKSHWPESLESHQFLSETDRARPLGRMTPVATSATLGSKGDPEAMLQFAETVFGEPFDQDAVITETRLSITDWCSSGNVSDWYSIDEIAENLATSVAHISKASAAEPVLDEPDGTTFLLPSLEQAIADTLFREVPANLARALRRHPLTEAILEHATEAISLKELAEQIFGRSVLLSDATLAEAEEYLTSVLGLFSHVRAKQGRSELTVETHLWIREMSRVDAAVDPTPRFRWSDDGIDQSDDTFFPALYCRHCGRSGWAVLLAPTGTDLELDDSKIRTARLAKNGRFRALISAANEADMLEYGKEGATEVQGLRWLHTINRTLSKETPSEDDPDLSEGRIMPVLMLDGPNADDQSNEDTCPSCLNKEGIAFIGSAVATMLSVTISNLFGTEALDTGEKKALVFTDSVQDAAHRAGFVQSRSHTMLLRTALRRALDSGPATLAELVDTVISSAQTPDERFQIIAPEFVDRELFKPFWDPQATPQAQLRARRAAKKRLLFDASLEFGLQSRTGRTLELTGSVVVETDAGSTARITSLARRAFEQTQQQMSFELFTPTDQQLTQWVRGTLERVRIRGGIQHPWLSKYIQTDGKRYQIWGGRPKHEGMPAFPTGRSAPAFPRLGKADPAADNLDPVTSASSWYAKWTERTLNTSRADSGYLAKALVQALVEDGVLGSSTTGSGASVYWLDTEKVVLSAPNVDDVVMGKHLLACNTCKAITPGSSTVIDQLDSAPCLLVRCSGTLERKNGEARNYYRDLYASKETKRVVAREHTSLLDVDKRLQYEREFRDGAENPDAPNVLVATPTLEMGIDIGDLSCVMLASLPTSVSSYLQRVGRAGRLTGNSLVLAFVRGRGEHLPKLHDPLSVINGEVRPPATFLDAEEILQRQYVAHLVDRFARDTNRPHPKDAIQALGKVEPGTFIGDLIQDSTEDASTYLSEFFAQFRGHLASDSQKQLTVWASEADDGEPSGLARHLVRASELWNADVLELSERRKQIEQALPELEAAIARTQQLGDDDRDDLQALRTAKATLGMIGGQLKELRGGYWISVLEAYGILPNYTLLDDSVTLDVGLSWKDADTNEFQTDSLSYDRGASVALSELAPGATFYAQGMEVLIDAVDLGPQNSQIQKWQLCPHCGWVKTDLATGSSASTCLRCGSAGIADMSQIFDVVVMKKVSAEVRRDEAAIGDRRENRVRERFSIVAAADIDPQHVQRTWFLEDYDFGAQYLNRVEIRWINVGKQASFGSTRTIAGDEIKTPMFRVCAHCGQLDQSAKENSPTEHRFWCKYLKAEQENVKEVVLARTLGTQGVVLHLPLDATLGDDFSVPSLQAAILLGLQKVLGGAPDHLDVIKISDPTIDNGRLALLLHDKVPGGTGYLARFGDPQRVWELLEAAWTTVSQCSCRHEERLACHNCLLPYADPWTVDRTARATAERLLGKILRSGLSEDNVPLPTYEGNWRVTQEAPRGTSTIESLLEQRFRQAFVTRLKDSGAHYKIIPGTGADTINFRIPGQPFTWQLIPQVDLHGTRPDFLLKAPDPDIPDMAIYTDGYQFHASPEHNRLADDAAKRDTLRSHGVIPWAITWQDVEAFGNQDTVGDTPQWVTPSLNRKLQASFSPSASLMALIPRDAMTQLWHWVHEPDAEAWGKFSELVPFMLRTSGVGKTDPDEVPRLAQELARGAQPVIPEGEAPYWTRSLGSVAFACAAPGKSPATFSVGLSLDDREATVADENFVTSWREWLRLSNLMAFKTVGLSISTVGQEVGGGSIERDAVRKGHIELPAGWEGLLADALEDERLVLVGLANAGLSIPPELGLESESGYVLSLGWSEHKVGVLIEEDSETRTALENDGWKVCGPDVAAIMSALGYTDGAMAAAGPNPSVVPEAWQSLLDEALDDEHVLITQLAAAGVQTLPRMGAEIGDGYPMMLVWDERKVAVVYDGEEAPQSLVSDGWTIVEPQAQRILESLNGKGL</sequence>
<protein>
    <submittedName>
        <fullName evidence="6">DEAD/DEAH box helicase</fullName>
    </submittedName>
</protein>
<dbReference type="Pfam" id="PF09369">
    <property type="entry name" value="MZB"/>
    <property type="match status" value="1"/>
</dbReference>
<evidence type="ECO:0000313" key="6">
    <source>
        <dbReference type="EMBL" id="MFC4717415.1"/>
    </source>
</evidence>
<keyword evidence="6" id="KW-0378">Hydrolase</keyword>
<dbReference type="RefSeq" id="WP_346059871.1">
    <property type="nucleotide sequence ID" value="NZ_BAAAVQ010000066.1"/>
</dbReference>
<dbReference type="GO" id="GO:0004386">
    <property type="term" value="F:helicase activity"/>
    <property type="evidence" value="ECO:0007669"/>
    <property type="project" value="UniProtKB-KW"/>
</dbReference>
<feature type="domain" description="Helicase C-terminal" evidence="5">
    <location>
        <begin position="983"/>
        <end position="1142"/>
    </location>
</feature>
<evidence type="ECO:0000259" key="4">
    <source>
        <dbReference type="PROSITE" id="PS51192"/>
    </source>
</evidence>
<dbReference type="InterPro" id="IPR018973">
    <property type="entry name" value="MZB"/>
</dbReference>
<evidence type="ECO:0000313" key="7">
    <source>
        <dbReference type="Proteomes" id="UP001595884"/>
    </source>
</evidence>
<organism evidence="6 7">
    <name type="scientific">Glutamicibacter bergerei</name>
    <dbReference type="NCBI Taxonomy" id="256702"/>
    <lineage>
        <taxon>Bacteria</taxon>
        <taxon>Bacillati</taxon>
        <taxon>Actinomycetota</taxon>
        <taxon>Actinomycetes</taxon>
        <taxon>Micrococcales</taxon>
        <taxon>Micrococcaceae</taxon>
        <taxon>Glutamicibacter</taxon>
    </lineage>
</organism>
<accession>A0ABV9MPA3</accession>
<keyword evidence="6" id="KW-0347">Helicase</keyword>
<dbReference type="Pfam" id="PF00271">
    <property type="entry name" value="Helicase_C"/>
    <property type="match status" value="1"/>
</dbReference>
<gene>
    <name evidence="6" type="ORF">ACFO7V_14900</name>
</gene>
<dbReference type="Gene3D" id="3.40.50.300">
    <property type="entry name" value="P-loop containing nucleotide triphosphate hydrolases"/>
    <property type="match status" value="2"/>
</dbReference>
<dbReference type="EMBL" id="JBHSHE010000069">
    <property type="protein sequence ID" value="MFC4717415.1"/>
    <property type="molecule type" value="Genomic_DNA"/>
</dbReference>
<evidence type="ECO:0000256" key="1">
    <source>
        <dbReference type="ARBA" id="ARBA00022741"/>
    </source>
</evidence>
<dbReference type="PANTHER" id="PTHR47957:SF3">
    <property type="entry name" value="ATP-DEPENDENT HELICASE HRQ1"/>
    <property type="match status" value="1"/>
</dbReference>
<keyword evidence="7" id="KW-1185">Reference proteome</keyword>
<dbReference type="Pfam" id="PF00270">
    <property type="entry name" value="DEAD"/>
    <property type="match status" value="1"/>
</dbReference>
<keyword evidence="3" id="KW-0175">Coiled coil</keyword>
<dbReference type="InterPro" id="IPR014001">
    <property type="entry name" value="Helicase_ATP-bd"/>
</dbReference>
<reference evidence="7" key="1">
    <citation type="journal article" date="2019" name="Int. J. Syst. Evol. Microbiol.">
        <title>The Global Catalogue of Microorganisms (GCM) 10K type strain sequencing project: providing services to taxonomists for standard genome sequencing and annotation.</title>
        <authorList>
            <consortium name="The Broad Institute Genomics Platform"/>
            <consortium name="The Broad Institute Genome Sequencing Center for Infectious Disease"/>
            <person name="Wu L."/>
            <person name="Ma J."/>
        </authorList>
    </citation>
    <scope>NUCLEOTIDE SEQUENCE [LARGE SCALE GENOMIC DNA]</scope>
    <source>
        <strain evidence="7">CGMCC 1.12849</strain>
    </source>
</reference>
<name>A0ABV9MPA3_9MICC</name>
<dbReference type="InterPro" id="IPR011545">
    <property type="entry name" value="DEAD/DEAH_box_helicase_dom"/>
</dbReference>
<dbReference type="InterPro" id="IPR027417">
    <property type="entry name" value="P-loop_NTPase"/>
</dbReference>
<evidence type="ECO:0000256" key="2">
    <source>
        <dbReference type="ARBA" id="ARBA00022840"/>
    </source>
</evidence>
<dbReference type="SMART" id="SM00487">
    <property type="entry name" value="DEXDc"/>
    <property type="match status" value="1"/>
</dbReference>
<evidence type="ECO:0000256" key="3">
    <source>
        <dbReference type="SAM" id="Coils"/>
    </source>
</evidence>
<dbReference type="PROSITE" id="PS51192">
    <property type="entry name" value="HELICASE_ATP_BIND_1"/>
    <property type="match status" value="1"/>
</dbReference>
<dbReference type="SMART" id="SM00490">
    <property type="entry name" value="HELICc"/>
    <property type="match status" value="1"/>
</dbReference>
<proteinExistence type="predicted"/>
<evidence type="ECO:0000259" key="5">
    <source>
        <dbReference type="PROSITE" id="PS51194"/>
    </source>
</evidence>
<comment type="caution">
    <text evidence="6">The sequence shown here is derived from an EMBL/GenBank/DDBJ whole genome shotgun (WGS) entry which is preliminary data.</text>
</comment>